<dbReference type="EMBL" id="CP001398">
    <property type="protein sequence ID" value="ACS33974.1"/>
    <property type="molecule type" value="Genomic_DNA"/>
</dbReference>
<dbReference type="HOGENOM" id="CLU_848932_0_0_2"/>
<organism evidence="1 2">
    <name type="scientific">Thermococcus gammatolerans (strain DSM 15229 / JCM 11827 / EJ3)</name>
    <dbReference type="NCBI Taxonomy" id="593117"/>
    <lineage>
        <taxon>Archaea</taxon>
        <taxon>Methanobacteriati</taxon>
        <taxon>Methanobacteriota</taxon>
        <taxon>Thermococci</taxon>
        <taxon>Thermococcales</taxon>
        <taxon>Thermococcaceae</taxon>
        <taxon>Thermococcus</taxon>
    </lineage>
</organism>
<dbReference type="GeneID" id="7987274"/>
<dbReference type="Proteomes" id="UP000001488">
    <property type="component" value="Chromosome"/>
</dbReference>
<protein>
    <submittedName>
        <fullName evidence="1">Uncharacterized protein</fullName>
    </submittedName>
</protein>
<dbReference type="KEGG" id="tga:TGAM_1472"/>
<dbReference type="PATRIC" id="fig|593117.10.peg.1473"/>
<name>C5A6W2_THEGJ</name>
<proteinExistence type="predicted"/>
<dbReference type="OrthoDB" id="386717at2157"/>
<dbReference type="STRING" id="593117.TGAM_1472"/>
<dbReference type="eggNOG" id="arCOG10066">
    <property type="taxonomic scope" value="Archaea"/>
</dbReference>
<dbReference type="PaxDb" id="593117-TGAM_1472"/>
<dbReference type="RefSeq" id="WP_015859085.1">
    <property type="nucleotide sequence ID" value="NC_012804.1"/>
</dbReference>
<evidence type="ECO:0000313" key="2">
    <source>
        <dbReference type="Proteomes" id="UP000001488"/>
    </source>
</evidence>
<accession>C5A6W2</accession>
<gene>
    <name evidence="1" type="ordered locus">TGAM_1472</name>
</gene>
<sequence length="327" mass="36858">MKRWLSLFFILLLLAWGVKAYQVHTSLTTPSRVLQLIKHNESEELIGAYVKEGTLGPKWQLIFYNPNSQKIRIVSLSEKLGLIPGLLKETYLNPTPYNYSPLSTNLERLKDWDGKTPALLFHEKWYYKSTFQGIRNFQNIQSENLTLLGIFYSKNSFWMGVQGIRVCNADFGYPPAGPGGIIVPPNLAGDGAPTVLATVRNKGNHSETSIIFFDGSTINITGAVHPECIMAIFADRFGMVFCGDARKEFLKETHEIPNCPFELKDVSELAQIWYRDARQNPSRMAMFVARPVKGTSKDCSAEIRWVVITLKGEGYCGDEYSGKLENT</sequence>
<evidence type="ECO:0000313" key="1">
    <source>
        <dbReference type="EMBL" id="ACS33974.1"/>
    </source>
</evidence>
<reference evidence="1 2" key="1">
    <citation type="journal article" date="2007" name="Genome Biol.">
        <title>Genome analysis and genome-wide proteomics of Thermococcus gammatolerans, the most radioresistant organism known amongst the Archaea.</title>
        <authorList>
            <person name="Zivanovic Y."/>
            <person name="Armengaud J."/>
            <person name="Lagorce A."/>
            <person name="Leplat C."/>
            <person name="Guerin P."/>
            <person name="Dutertre M."/>
            <person name="Anthouard V."/>
            <person name="Forterre P."/>
            <person name="Wincker P."/>
            <person name="Confalonieri F."/>
        </authorList>
    </citation>
    <scope>NUCLEOTIDE SEQUENCE [LARGE SCALE GENOMIC DNA]</scope>
    <source>
        <strain evidence="2">DSM 15229 / JCM 11827 / EJ3</strain>
    </source>
</reference>
<keyword evidence="2" id="KW-1185">Reference proteome</keyword>
<dbReference type="AlphaFoldDB" id="C5A6W2"/>